<accession>A0A6A1UQX0</accession>
<sequence>MVKRKQLAGRSSKPTKVPRKSKPRPFDASRFVDARASELFHSTFHNRKVIIEREVLLIELPVATVYSYFSSRHWDPFLQDLTHLVPPELLVREFYSNFFDVDEASLSFSVFICGQRLRVSPDVIASLFGVVRVPEPVYPYVESSREPPSFEAMSLLLFGHPYPYAVRLYRAHSIAFPPDGPFPDTLSAIGATILSLSRAHLKRRQATTSASVPPDDPSSSVPPSILFSSAGPSHSTLPTPLDPSIATSFSLIMDQLAVLTTQSVNLIQIVMRHQRQLKHHTLTLARHARATELNTRAVSRLHRLIRPLVGADALLSDISSSSESSASTGASAPSFEVPAADSFPVADPPLPSSTPAADSPPVANPTPPSSTPVADPPASSAPMSPTGTVVLSSHSSPATVVLSSPSSSAAVDSATFDASTPPLDD</sequence>
<feature type="compositionally biased region" description="Low complexity" evidence="1">
    <location>
        <begin position="371"/>
        <end position="386"/>
    </location>
</feature>
<proteinExistence type="predicted"/>
<dbReference type="Proteomes" id="UP000516437">
    <property type="component" value="Chromosome 8"/>
</dbReference>
<feature type="region of interest" description="Disordered" evidence="1">
    <location>
        <begin position="205"/>
        <end position="225"/>
    </location>
</feature>
<evidence type="ECO:0000313" key="2">
    <source>
        <dbReference type="EMBL" id="KAB1202643.1"/>
    </source>
</evidence>
<dbReference type="EMBL" id="RXIC02000026">
    <property type="protein sequence ID" value="KAB1202643.1"/>
    <property type="molecule type" value="Genomic_DNA"/>
</dbReference>
<comment type="caution">
    <text evidence="2">The sequence shown here is derived from an EMBL/GenBank/DDBJ whole genome shotgun (WGS) entry which is preliminary data.</text>
</comment>
<evidence type="ECO:0000313" key="3">
    <source>
        <dbReference type="Proteomes" id="UP000516437"/>
    </source>
</evidence>
<dbReference type="AlphaFoldDB" id="A0A6A1UQX0"/>
<organism evidence="2 3">
    <name type="scientific">Morella rubra</name>
    <name type="common">Chinese bayberry</name>
    <dbReference type="NCBI Taxonomy" id="262757"/>
    <lineage>
        <taxon>Eukaryota</taxon>
        <taxon>Viridiplantae</taxon>
        <taxon>Streptophyta</taxon>
        <taxon>Embryophyta</taxon>
        <taxon>Tracheophyta</taxon>
        <taxon>Spermatophyta</taxon>
        <taxon>Magnoliopsida</taxon>
        <taxon>eudicotyledons</taxon>
        <taxon>Gunneridae</taxon>
        <taxon>Pentapetalae</taxon>
        <taxon>rosids</taxon>
        <taxon>fabids</taxon>
        <taxon>Fagales</taxon>
        <taxon>Myricaceae</taxon>
        <taxon>Morella</taxon>
    </lineage>
</organism>
<keyword evidence="3" id="KW-1185">Reference proteome</keyword>
<feature type="region of interest" description="Disordered" evidence="1">
    <location>
        <begin position="321"/>
        <end position="425"/>
    </location>
</feature>
<protein>
    <submittedName>
        <fullName evidence="2">Uncharacterized protein</fullName>
    </submittedName>
</protein>
<gene>
    <name evidence="2" type="ORF">CJ030_MR8G020263</name>
</gene>
<evidence type="ECO:0000256" key="1">
    <source>
        <dbReference type="SAM" id="MobiDB-lite"/>
    </source>
</evidence>
<feature type="compositionally biased region" description="Low complexity" evidence="1">
    <location>
        <begin position="395"/>
        <end position="415"/>
    </location>
</feature>
<reference evidence="2 3" key="1">
    <citation type="journal article" date="2019" name="Plant Biotechnol. J.">
        <title>The red bayberry genome and genetic basis of sex determination.</title>
        <authorList>
            <person name="Jia H.M."/>
            <person name="Jia H.J."/>
            <person name="Cai Q.L."/>
            <person name="Wang Y."/>
            <person name="Zhao H.B."/>
            <person name="Yang W.F."/>
            <person name="Wang G.Y."/>
            <person name="Li Y.H."/>
            <person name="Zhan D.L."/>
            <person name="Shen Y.T."/>
            <person name="Niu Q.F."/>
            <person name="Chang L."/>
            <person name="Qiu J."/>
            <person name="Zhao L."/>
            <person name="Xie H.B."/>
            <person name="Fu W.Y."/>
            <person name="Jin J."/>
            <person name="Li X.W."/>
            <person name="Jiao Y."/>
            <person name="Zhou C.C."/>
            <person name="Tu T."/>
            <person name="Chai C.Y."/>
            <person name="Gao J.L."/>
            <person name="Fan L.J."/>
            <person name="van de Weg E."/>
            <person name="Wang J.Y."/>
            <person name="Gao Z.S."/>
        </authorList>
    </citation>
    <scope>NUCLEOTIDE SEQUENCE [LARGE SCALE GENOMIC DNA]</scope>
    <source>
        <tissue evidence="2">Leaves</tissue>
    </source>
</reference>
<name>A0A6A1UQX0_9ROSI</name>
<feature type="region of interest" description="Disordered" evidence="1">
    <location>
        <begin position="1"/>
        <end position="26"/>
    </location>
</feature>
<feature type="compositionally biased region" description="Low complexity" evidence="1">
    <location>
        <begin position="321"/>
        <end position="334"/>
    </location>
</feature>
<feature type="compositionally biased region" description="Low complexity" evidence="1">
    <location>
        <begin position="211"/>
        <end position="225"/>
    </location>
</feature>